<feature type="coiled-coil region" evidence="1">
    <location>
        <begin position="322"/>
        <end position="391"/>
    </location>
</feature>
<evidence type="ECO:0000256" key="2">
    <source>
        <dbReference type="SAM" id="MobiDB-lite"/>
    </source>
</evidence>
<reference evidence="3" key="1">
    <citation type="submission" date="2018-03" db="EMBL/GenBank/DDBJ databases">
        <authorList>
            <person name="Guldener U."/>
        </authorList>
    </citation>
    <scope>NUCLEOTIDE SEQUENCE</scope>
</reference>
<organism evidence="3 4">
    <name type="scientific">Cephalotrichum gorgonifer</name>
    <dbReference type="NCBI Taxonomy" id="2041049"/>
    <lineage>
        <taxon>Eukaryota</taxon>
        <taxon>Fungi</taxon>
        <taxon>Dikarya</taxon>
        <taxon>Ascomycota</taxon>
        <taxon>Pezizomycotina</taxon>
        <taxon>Sordariomycetes</taxon>
        <taxon>Hypocreomycetidae</taxon>
        <taxon>Microascales</taxon>
        <taxon>Microascaceae</taxon>
        <taxon>Cephalotrichum</taxon>
    </lineage>
</organism>
<evidence type="ECO:0000313" key="3">
    <source>
        <dbReference type="EMBL" id="SPN98380.1"/>
    </source>
</evidence>
<feature type="compositionally biased region" description="Low complexity" evidence="2">
    <location>
        <begin position="453"/>
        <end position="475"/>
    </location>
</feature>
<feature type="region of interest" description="Disordered" evidence="2">
    <location>
        <begin position="90"/>
        <end position="160"/>
    </location>
</feature>
<dbReference type="AlphaFoldDB" id="A0AAE8MQW6"/>
<dbReference type="Proteomes" id="UP001187682">
    <property type="component" value="Unassembled WGS sequence"/>
</dbReference>
<name>A0AAE8MQW6_9PEZI</name>
<feature type="compositionally biased region" description="Low complexity" evidence="2">
    <location>
        <begin position="197"/>
        <end position="219"/>
    </location>
</feature>
<evidence type="ECO:0000313" key="4">
    <source>
        <dbReference type="Proteomes" id="UP001187682"/>
    </source>
</evidence>
<feature type="compositionally biased region" description="Polar residues" evidence="2">
    <location>
        <begin position="102"/>
        <end position="112"/>
    </location>
</feature>
<evidence type="ECO:0000256" key="1">
    <source>
        <dbReference type="SAM" id="Coils"/>
    </source>
</evidence>
<feature type="region of interest" description="Disordered" evidence="2">
    <location>
        <begin position="192"/>
        <end position="219"/>
    </location>
</feature>
<protein>
    <submittedName>
        <fullName evidence="3">Uncharacterized protein</fullName>
    </submittedName>
</protein>
<keyword evidence="1" id="KW-0175">Coiled coil</keyword>
<feature type="region of interest" description="Disordered" evidence="2">
    <location>
        <begin position="414"/>
        <end position="475"/>
    </location>
</feature>
<keyword evidence="4" id="KW-1185">Reference proteome</keyword>
<gene>
    <name evidence="3" type="ORF">DNG_01425</name>
</gene>
<feature type="region of interest" description="Disordered" evidence="2">
    <location>
        <begin position="1"/>
        <end position="76"/>
    </location>
</feature>
<feature type="compositionally biased region" description="Polar residues" evidence="2">
    <location>
        <begin position="123"/>
        <end position="134"/>
    </location>
</feature>
<proteinExistence type="predicted"/>
<sequence>MLSSGPSHGGLASRALPTRLGSGPAAAAAAPVRESERGNLHHPRGPVAPSEQPPELDDGQGSDPSMPSAAIEKLSPIRKLEFEVRELGAAKTLESIPEIPTISVSAATSPERLQTAADDGLPRTTSPHPAQTTLLPPRKTPSRSNLTPSPSPSTAPPAASSWWKLGGLGMAFTGDSQGRESDARKSKIGTWWSGADSASSSARSSRILTTPPSLTTTTTPSAVEVPAITRLRKSHTVGPTPERNNNSNASALSSFTTMISRRLTTQPAVTYAPDDELCTMDLEAALPSLLLSSSSPSSSPSLSSTPSPGDYDLLQAQALSLLSRFQTAYKAQSAALRDLQAEHSAEREEQAQLSAHARHLRAKLDDAVRRASEHEAAMAAILEELNAEKRARLDLERVKGSPGSEGSVITEDLAVEEDQRREGDETDEESIFSRSRSPTMTEVEGSFGLSPSRARGGATAAVPRPRRTVPLPQQQQQQQRLTAFQKIIKGISGDEAAVAPRCGNCAGGDARVAWDTVSLLRDENKALKQRVGALEVAVEGALDAVNGVGM</sequence>
<comment type="caution">
    <text evidence="3">The sequence shown here is derived from an EMBL/GenBank/DDBJ whole genome shotgun (WGS) entry which is preliminary data.</text>
</comment>
<accession>A0AAE8MQW6</accession>
<dbReference type="EMBL" id="ONZQ02000002">
    <property type="protein sequence ID" value="SPN98380.1"/>
    <property type="molecule type" value="Genomic_DNA"/>
</dbReference>